<dbReference type="Pfam" id="PF09898">
    <property type="entry name" value="DUF2125"/>
    <property type="match status" value="1"/>
</dbReference>
<dbReference type="EMBL" id="CP017315">
    <property type="protein sequence ID" value="AQS42305.1"/>
    <property type="molecule type" value="Genomic_DNA"/>
</dbReference>
<keyword evidence="1" id="KW-1133">Transmembrane helix</keyword>
<evidence type="ECO:0000313" key="2">
    <source>
        <dbReference type="EMBL" id="AQS42305.1"/>
    </source>
</evidence>
<dbReference type="AlphaFoldDB" id="A0A1U9JWP9"/>
<evidence type="ECO:0000313" key="3">
    <source>
        <dbReference type="Proteomes" id="UP000188912"/>
    </source>
</evidence>
<gene>
    <name evidence="2" type="ORF">BHV28_16270</name>
</gene>
<name>A0A1U9JWP9_9HYPH</name>
<keyword evidence="3" id="KW-1185">Reference proteome</keyword>
<keyword evidence="1" id="KW-0472">Membrane</keyword>
<proteinExistence type="predicted"/>
<accession>A0A1U9JWP9</accession>
<dbReference type="KEGG" id="thd:BHV28_16270"/>
<evidence type="ECO:0000256" key="1">
    <source>
        <dbReference type="SAM" id="Phobius"/>
    </source>
</evidence>
<reference evidence="2 3" key="2">
    <citation type="journal article" date="2016" name="Sci. Rep.">
        <title>The genome of Rhizobiales bacteria in predatory ants reveals urease gene functions but no genes for nitrogen fixation.</title>
        <authorList>
            <person name="Neuvonen M.M."/>
            <person name="Tamarit D."/>
            <person name="Naslund K."/>
            <person name="Liebig J."/>
            <person name="Feldhaar H."/>
            <person name="Moran N.A."/>
            <person name="Guy L."/>
            <person name="Andersson S.G."/>
        </authorList>
    </citation>
    <scope>NUCLEOTIDE SEQUENCE [LARGE SCALE GENOMIC DNA]</scope>
    <source>
        <strain evidence="2 3">Hsal</strain>
    </source>
</reference>
<sequence>MTTELSFPECRRAQPCNKGFRRRLFVIFLGLFAIVYSIVWYYLAAWVEGEVQKSRQDLLRSGIIAQCGNLHKTGYPLRIAIACDSPGFHKADNSITLSGAQLVASAPIYAPHWVSFDITAPVRLEATEKYSLHGKWDAMRIEINPGRKTLDGLVLSIENAQVTTAPATDKTVPVIAAEFIHLDATRADEHLTTRLTFDTVKLPWIKTASRLGIPALDGQIILTMDSPEQLFATDGTPWPRRLKGRSGMIERAVFSPASGGRLTFSGPFSISEQGLLSGQFTLSVHDAMMLKPVLSDLFPEQAGNMTTLLFILGSMEKDEAGNPMLKLDVTEGRMRMGFIKLGKIPPIGGAQ</sequence>
<dbReference type="InterPro" id="IPR018666">
    <property type="entry name" value="DUF2125"/>
</dbReference>
<keyword evidence="1" id="KW-0812">Transmembrane</keyword>
<feature type="transmembrane region" description="Helical" evidence="1">
    <location>
        <begin position="24"/>
        <end position="43"/>
    </location>
</feature>
<organism evidence="2 3">
    <name type="scientific">Candidatus Tokpelaia hoelldobleri</name>
    <dbReference type="NCBI Taxonomy" id="1902579"/>
    <lineage>
        <taxon>Bacteria</taxon>
        <taxon>Pseudomonadati</taxon>
        <taxon>Pseudomonadota</taxon>
        <taxon>Alphaproteobacteria</taxon>
        <taxon>Hyphomicrobiales</taxon>
        <taxon>Candidatus Tokpelaia</taxon>
    </lineage>
</organism>
<protein>
    <recommendedName>
        <fullName evidence="4">DUF2125 domain-containing protein</fullName>
    </recommendedName>
</protein>
<dbReference type="Proteomes" id="UP000188912">
    <property type="component" value="Chromosome"/>
</dbReference>
<reference evidence="2 3" key="1">
    <citation type="journal article" date="2010" name="Science">
        <title>Genomic comparison of the ants Camponotus floridanus and Harpegnathos saltator.</title>
        <authorList>
            <person name="Bonasio R."/>
            <person name="Zhang G."/>
            <person name="Ye C."/>
            <person name="Mutti N.S."/>
            <person name="Fang X."/>
            <person name="Qin N."/>
            <person name="Donahue G."/>
            <person name="Yang P."/>
            <person name="Li Q."/>
            <person name="Li C."/>
            <person name="Zhang P."/>
            <person name="Huang Z."/>
            <person name="Berger S.L."/>
            <person name="Reinberg D."/>
            <person name="Wang J."/>
            <person name="Liebig J."/>
        </authorList>
    </citation>
    <scope>NUCLEOTIDE SEQUENCE [LARGE SCALE GENOMIC DNA]</scope>
    <source>
        <strain evidence="2 3">Hsal</strain>
    </source>
</reference>
<evidence type="ECO:0008006" key="4">
    <source>
        <dbReference type="Google" id="ProtNLM"/>
    </source>
</evidence>
<dbReference type="STRING" id="1902579.BHV28_16270"/>